<organism evidence="5 6">
    <name type="scientific">Adhaeribacter swui</name>
    <dbReference type="NCBI Taxonomy" id="2086471"/>
    <lineage>
        <taxon>Bacteria</taxon>
        <taxon>Pseudomonadati</taxon>
        <taxon>Bacteroidota</taxon>
        <taxon>Cytophagia</taxon>
        <taxon>Cytophagales</taxon>
        <taxon>Hymenobacteraceae</taxon>
        <taxon>Adhaeribacter</taxon>
    </lineage>
</organism>
<dbReference type="KEGG" id="aswu:HUW51_08410"/>
<evidence type="ECO:0000256" key="4">
    <source>
        <dbReference type="ARBA" id="ARBA00023239"/>
    </source>
</evidence>
<dbReference type="PANTHER" id="PTHR12599:SF0">
    <property type="entry name" value="PTERIN-4-ALPHA-CARBINOLAMINE DEHYDRATASE"/>
    <property type="match status" value="1"/>
</dbReference>
<dbReference type="InterPro" id="IPR001533">
    <property type="entry name" value="Pterin_deHydtase"/>
</dbReference>
<dbReference type="PANTHER" id="PTHR12599">
    <property type="entry name" value="PTERIN-4-ALPHA-CARBINOLAMINE DEHYDRATASE"/>
    <property type="match status" value="1"/>
</dbReference>
<dbReference type="Gene3D" id="3.30.1360.20">
    <property type="entry name" value="Transcriptional coactivator/pterin dehydratase"/>
    <property type="match status" value="1"/>
</dbReference>
<evidence type="ECO:0000313" key="5">
    <source>
        <dbReference type="EMBL" id="QNF32752.1"/>
    </source>
</evidence>
<evidence type="ECO:0000256" key="3">
    <source>
        <dbReference type="ARBA" id="ARBA00013252"/>
    </source>
</evidence>
<accession>A0A7G7G6G8</accession>
<dbReference type="RefSeq" id="WP_185273530.1">
    <property type="nucleotide sequence ID" value="NZ_CP055156.1"/>
</dbReference>
<evidence type="ECO:0000256" key="2">
    <source>
        <dbReference type="ARBA" id="ARBA00006472"/>
    </source>
</evidence>
<dbReference type="InterPro" id="IPR036428">
    <property type="entry name" value="PCD_sf"/>
</dbReference>
<sequence>MWTETDNRLKKTFRFPDFKTAFAFMTQVAALAEEMDHHPDWRNVYNVVYFELYTFDAGNTVTNRDRKLAQRIDELAGTYASN</sequence>
<dbReference type="EC" id="4.2.1.96" evidence="3"/>
<comment type="similarity">
    <text evidence="2">Belongs to the pterin-4-alpha-carbinolamine dehydratase family.</text>
</comment>
<reference evidence="5 6" key="1">
    <citation type="journal article" date="2018" name="Int. J. Syst. Evol. Microbiol.">
        <title>Adhaeribacter swui sp. nov., isolated from wet mud.</title>
        <authorList>
            <person name="Kim D.U."/>
            <person name="Kim K.W."/>
            <person name="Kang M.S."/>
            <person name="Kim J.Y."/>
            <person name="Jang J.H."/>
            <person name="Kim M.K."/>
        </authorList>
    </citation>
    <scope>NUCLEOTIDE SEQUENCE [LARGE SCALE GENOMIC DNA]</scope>
    <source>
        <strain evidence="5 6">KCTC 52873</strain>
    </source>
</reference>
<keyword evidence="4" id="KW-0456">Lyase</keyword>
<dbReference type="AlphaFoldDB" id="A0A7G7G6G8"/>
<proteinExistence type="inferred from homology"/>
<dbReference type="Pfam" id="PF01329">
    <property type="entry name" value="Pterin_4a"/>
    <property type="match status" value="1"/>
</dbReference>
<name>A0A7G7G6G8_9BACT</name>
<evidence type="ECO:0000256" key="1">
    <source>
        <dbReference type="ARBA" id="ARBA00001554"/>
    </source>
</evidence>
<protein>
    <recommendedName>
        <fullName evidence="3">4a-hydroxytetrahydrobiopterin dehydratase</fullName>
        <ecNumber evidence="3">4.2.1.96</ecNumber>
    </recommendedName>
</protein>
<dbReference type="Proteomes" id="UP000515237">
    <property type="component" value="Chromosome"/>
</dbReference>
<evidence type="ECO:0000313" key="6">
    <source>
        <dbReference type="Proteomes" id="UP000515237"/>
    </source>
</evidence>
<dbReference type="SUPFAM" id="SSF55248">
    <property type="entry name" value="PCD-like"/>
    <property type="match status" value="1"/>
</dbReference>
<keyword evidence="6" id="KW-1185">Reference proteome</keyword>
<comment type="catalytic activity">
    <reaction evidence="1">
        <text>(4aS,6R)-4a-hydroxy-L-erythro-5,6,7,8-tetrahydrobiopterin = (6R)-L-erythro-6,7-dihydrobiopterin + H2O</text>
        <dbReference type="Rhea" id="RHEA:11920"/>
        <dbReference type="ChEBI" id="CHEBI:15377"/>
        <dbReference type="ChEBI" id="CHEBI:15642"/>
        <dbReference type="ChEBI" id="CHEBI:43120"/>
        <dbReference type="EC" id="4.2.1.96"/>
    </reaction>
</comment>
<dbReference type="GO" id="GO:0008124">
    <property type="term" value="F:4-alpha-hydroxytetrahydrobiopterin dehydratase activity"/>
    <property type="evidence" value="ECO:0007669"/>
    <property type="project" value="UniProtKB-EC"/>
</dbReference>
<dbReference type="EMBL" id="CP055156">
    <property type="protein sequence ID" value="QNF32752.1"/>
    <property type="molecule type" value="Genomic_DNA"/>
</dbReference>
<dbReference type="GO" id="GO:0006729">
    <property type="term" value="P:tetrahydrobiopterin biosynthetic process"/>
    <property type="evidence" value="ECO:0007669"/>
    <property type="project" value="InterPro"/>
</dbReference>
<gene>
    <name evidence="5" type="ORF">HUW51_08410</name>
</gene>